<evidence type="ECO:0000313" key="1">
    <source>
        <dbReference type="EMBL" id="KAJ8461051.1"/>
    </source>
</evidence>
<dbReference type="EMBL" id="JAQQAF010000009">
    <property type="protein sequence ID" value="KAJ8461051.1"/>
    <property type="molecule type" value="Genomic_DNA"/>
</dbReference>
<name>A0AAV8P1C6_ENSVE</name>
<gene>
    <name evidence="1" type="ORF">OPV22_033977</name>
</gene>
<keyword evidence="2" id="KW-1185">Reference proteome</keyword>
<reference evidence="1 2" key="1">
    <citation type="submission" date="2022-12" db="EMBL/GenBank/DDBJ databases">
        <title>Chromosome-scale assembly of the Ensete ventricosum genome.</title>
        <authorList>
            <person name="Dussert Y."/>
            <person name="Stocks J."/>
            <person name="Wendawek A."/>
            <person name="Woldeyes F."/>
            <person name="Nichols R.A."/>
            <person name="Borrell J.S."/>
        </authorList>
    </citation>
    <scope>NUCLEOTIDE SEQUENCE [LARGE SCALE GENOMIC DNA]</scope>
    <source>
        <strain evidence="2">cv. Maze</strain>
        <tissue evidence="1">Seeds</tissue>
    </source>
</reference>
<accession>A0AAV8P1C6</accession>
<comment type="caution">
    <text evidence="1">The sequence shown here is derived from an EMBL/GenBank/DDBJ whole genome shotgun (WGS) entry which is preliminary data.</text>
</comment>
<dbReference type="Proteomes" id="UP001222027">
    <property type="component" value="Unassembled WGS sequence"/>
</dbReference>
<protein>
    <submittedName>
        <fullName evidence="1">Uncharacterized protein</fullName>
    </submittedName>
</protein>
<evidence type="ECO:0000313" key="2">
    <source>
        <dbReference type="Proteomes" id="UP001222027"/>
    </source>
</evidence>
<organism evidence="1 2">
    <name type="scientific">Ensete ventricosum</name>
    <name type="common">Abyssinian banana</name>
    <name type="synonym">Musa ensete</name>
    <dbReference type="NCBI Taxonomy" id="4639"/>
    <lineage>
        <taxon>Eukaryota</taxon>
        <taxon>Viridiplantae</taxon>
        <taxon>Streptophyta</taxon>
        <taxon>Embryophyta</taxon>
        <taxon>Tracheophyta</taxon>
        <taxon>Spermatophyta</taxon>
        <taxon>Magnoliopsida</taxon>
        <taxon>Liliopsida</taxon>
        <taxon>Zingiberales</taxon>
        <taxon>Musaceae</taxon>
        <taxon>Ensete</taxon>
    </lineage>
</organism>
<proteinExistence type="predicted"/>
<dbReference type="AlphaFoldDB" id="A0AAV8P1C6"/>
<sequence>MSTRFNRKAIHLFKIGVLAEHRLRFTSFTRFKFTRFAPALLVDSGSRQSGCPRSLGILVVFLDSFYSEALSCWQGLGRSTLFIHAFVIPIISRC</sequence>